<dbReference type="InterPro" id="IPR036291">
    <property type="entry name" value="NAD(P)-bd_dom_sf"/>
</dbReference>
<evidence type="ECO:0000256" key="2">
    <source>
        <dbReference type="ARBA" id="ARBA00023002"/>
    </source>
</evidence>
<keyword evidence="3" id="KW-0520">NAD</keyword>
<organism evidence="5 6">
    <name type="scientific">Enterocloster hominis</name>
    <name type="common">ex Hitch et al. 2024</name>
    <dbReference type="NCBI Taxonomy" id="1917870"/>
    <lineage>
        <taxon>Bacteria</taxon>
        <taxon>Bacillati</taxon>
        <taxon>Bacillota</taxon>
        <taxon>Clostridia</taxon>
        <taxon>Lachnospirales</taxon>
        <taxon>Lachnospiraceae</taxon>
        <taxon>Enterocloster</taxon>
    </lineage>
</organism>
<evidence type="ECO:0000256" key="3">
    <source>
        <dbReference type="ARBA" id="ARBA00023027"/>
    </source>
</evidence>
<keyword evidence="6" id="KW-1185">Reference proteome</keyword>
<evidence type="ECO:0000313" key="5">
    <source>
        <dbReference type="EMBL" id="MEQ2428774.1"/>
    </source>
</evidence>
<dbReference type="EMBL" id="JBBMFM010000218">
    <property type="protein sequence ID" value="MEQ2428774.1"/>
    <property type="molecule type" value="Genomic_DNA"/>
</dbReference>
<proteinExistence type="inferred from homology"/>
<dbReference type="Pfam" id="PF02826">
    <property type="entry name" value="2-Hacid_dh_C"/>
    <property type="match status" value="1"/>
</dbReference>
<name>A0ABV1DHW4_9FIRM</name>
<dbReference type="Proteomes" id="UP001454086">
    <property type="component" value="Unassembled WGS sequence"/>
</dbReference>
<keyword evidence="2" id="KW-0560">Oxidoreductase</keyword>
<evidence type="ECO:0000256" key="1">
    <source>
        <dbReference type="ARBA" id="ARBA00005854"/>
    </source>
</evidence>
<reference evidence="5 6" key="1">
    <citation type="submission" date="2024-03" db="EMBL/GenBank/DDBJ databases">
        <title>Human intestinal bacterial collection.</title>
        <authorList>
            <person name="Pauvert C."/>
            <person name="Hitch T.C.A."/>
            <person name="Clavel T."/>
        </authorList>
    </citation>
    <scope>NUCLEOTIDE SEQUENCE [LARGE SCALE GENOMIC DNA]</scope>
    <source>
        <strain evidence="5 6">CLA-SR-H021</strain>
    </source>
</reference>
<accession>A0ABV1DHW4</accession>
<sequence>MFRLLCTAEFDDIWTERFRQLVEMDRIGFSLDKDPKKRLGQDRIIEALQGYDIHISGYEKLTKEVLYRCPDLKLILSVRDGPEENIDIQACTELGIPVLFSSGRCERSVPEFTFLAMMMMAKPVNLASGVFRTEKWTAENDLRLRRINESSTEMAGKTVGIVGLGRNGIGLAARCQAFQMHVIGYDPYVDKKKAEGLQLELLSLEELFDRADFVVLMARVTEETRHMASRELLWRMKPGACLVNTARAALVDSQALEDALEQGRIRAALDVFDEEPLPNDSWVYRIPQERLLLTPHLAGVSQERIVYQSEKLYQALTIYMRGQLPPNVANREVFARDSFKGRGSQLYGCA</sequence>
<dbReference type="InterPro" id="IPR050857">
    <property type="entry name" value="D-2-hydroxyacid_DH"/>
</dbReference>
<evidence type="ECO:0000313" key="6">
    <source>
        <dbReference type="Proteomes" id="UP001454086"/>
    </source>
</evidence>
<dbReference type="InterPro" id="IPR006140">
    <property type="entry name" value="D-isomer_DH_NAD-bd"/>
</dbReference>
<dbReference type="Gene3D" id="3.40.50.720">
    <property type="entry name" value="NAD(P)-binding Rossmann-like Domain"/>
    <property type="match status" value="2"/>
</dbReference>
<dbReference type="SUPFAM" id="SSF52283">
    <property type="entry name" value="Formate/glycerate dehydrogenase catalytic domain-like"/>
    <property type="match status" value="1"/>
</dbReference>
<dbReference type="SUPFAM" id="SSF51735">
    <property type="entry name" value="NAD(P)-binding Rossmann-fold domains"/>
    <property type="match status" value="1"/>
</dbReference>
<comment type="similarity">
    <text evidence="1">Belongs to the D-isomer specific 2-hydroxyacid dehydrogenase family.</text>
</comment>
<gene>
    <name evidence="5" type="ORF">WMQ36_27815</name>
</gene>
<feature type="domain" description="D-isomer specific 2-hydroxyacid dehydrogenase NAD-binding" evidence="4">
    <location>
        <begin position="117"/>
        <end position="298"/>
    </location>
</feature>
<dbReference type="PANTHER" id="PTHR42789">
    <property type="entry name" value="D-ISOMER SPECIFIC 2-HYDROXYACID DEHYDROGENASE FAMILY PROTEIN (AFU_ORTHOLOGUE AFUA_6G10090)"/>
    <property type="match status" value="1"/>
</dbReference>
<dbReference type="PANTHER" id="PTHR42789:SF1">
    <property type="entry name" value="D-ISOMER SPECIFIC 2-HYDROXYACID DEHYDROGENASE FAMILY PROTEIN (AFU_ORTHOLOGUE AFUA_6G10090)"/>
    <property type="match status" value="1"/>
</dbReference>
<protein>
    <submittedName>
        <fullName evidence="5">NAD(P)-dependent oxidoreductase</fullName>
    </submittedName>
</protein>
<evidence type="ECO:0000259" key="4">
    <source>
        <dbReference type="Pfam" id="PF02826"/>
    </source>
</evidence>
<dbReference type="RefSeq" id="WP_349119107.1">
    <property type="nucleotide sequence ID" value="NZ_JBBMFM010000218.1"/>
</dbReference>
<comment type="caution">
    <text evidence="5">The sequence shown here is derived from an EMBL/GenBank/DDBJ whole genome shotgun (WGS) entry which is preliminary data.</text>
</comment>